<reference evidence="3 4" key="1">
    <citation type="journal article" date="2018" name="Int. J. Syst. Evol. Microbiol.">
        <title>Glycomyces paridis sp. nov., isolated from the medicinal plant Paris polyphylla.</title>
        <authorList>
            <person name="Fang X.M."/>
            <person name="Bai J.L."/>
            <person name="Su J."/>
            <person name="Zhao L.L."/>
            <person name="Liu H.Y."/>
            <person name="Ma B.P."/>
            <person name="Zhang Y.Q."/>
            <person name="Yu L.Y."/>
        </authorList>
    </citation>
    <scope>NUCLEOTIDE SEQUENCE [LARGE SCALE GENOMIC DNA]</scope>
    <source>
        <strain evidence="3 4">CPCC 204357</strain>
    </source>
</reference>
<accession>A0A4S8P3B5</accession>
<keyword evidence="2" id="KW-0732">Signal</keyword>
<protein>
    <recommendedName>
        <fullName evidence="5">DUF3558 domain-containing protein</fullName>
    </recommendedName>
</protein>
<sequence length="196" mass="19709">MKRLLAALAVCAAAFAATACSSEEPAEKEQDGTAAAVEETTEAETEEEAPAAEPAGDCGDERVTAAMADVVAGAGVEFSVDDSLDGALTCTWDTGSDLGAVVTATVSPSTGNAGMSEEVLESLSQEVLDDARFEGVDAIPTVVLGCEEGNASSLLGCAIAVYGQEADITVQALVAPDVTQDQLVDAAWALTEAFAG</sequence>
<feature type="region of interest" description="Disordered" evidence="1">
    <location>
        <begin position="21"/>
        <end position="58"/>
    </location>
</feature>
<feature type="compositionally biased region" description="Acidic residues" evidence="1">
    <location>
        <begin position="39"/>
        <end position="50"/>
    </location>
</feature>
<keyword evidence="4" id="KW-1185">Reference proteome</keyword>
<evidence type="ECO:0000313" key="4">
    <source>
        <dbReference type="Proteomes" id="UP000305792"/>
    </source>
</evidence>
<dbReference type="AlphaFoldDB" id="A0A4S8P3B5"/>
<comment type="caution">
    <text evidence="3">The sequence shown here is derived from an EMBL/GenBank/DDBJ whole genome shotgun (WGS) entry which is preliminary data.</text>
</comment>
<name>A0A4S8P3B5_9ACTN</name>
<organism evidence="3 4">
    <name type="scientific">Glycomyces paridis</name>
    <dbReference type="NCBI Taxonomy" id="2126555"/>
    <lineage>
        <taxon>Bacteria</taxon>
        <taxon>Bacillati</taxon>
        <taxon>Actinomycetota</taxon>
        <taxon>Actinomycetes</taxon>
        <taxon>Glycomycetales</taxon>
        <taxon>Glycomycetaceae</taxon>
        <taxon>Glycomyces</taxon>
    </lineage>
</organism>
<dbReference type="RefSeq" id="WP_136531682.1">
    <property type="nucleotide sequence ID" value="NZ_STGX01000018.1"/>
</dbReference>
<evidence type="ECO:0000313" key="3">
    <source>
        <dbReference type="EMBL" id="THV24523.1"/>
    </source>
</evidence>
<dbReference type="EMBL" id="STGX01000018">
    <property type="protein sequence ID" value="THV24523.1"/>
    <property type="molecule type" value="Genomic_DNA"/>
</dbReference>
<evidence type="ECO:0008006" key="5">
    <source>
        <dbReference type="Google" id="ProtNLM"/>
    </source>
</evidence>
<dbReference type="OrthoDB" id="9989954at2"/>
<evidence type="ECO:0000256" key="2">
    <source>
        <dbReference type="SAM" id="SignalP"/>
    </source>
</evidence>
<feature type="chain" id="PRO_5039604590" description="DUF3558 domain-containing protein" evidence="2">
    <location>
        <begin position="20"/>
        <end position="196"/>
    </location>
</feature>
<gene>
    <name evidence="3" type="ORF">E9998_21155</name>
</gene>
<dbReference type="Proteomes" id="UP000305792">
    <property type="component" value="Unassembled WGS sequence"/>
</dbReference>
<dbReference type="PROSITE" id="PS51257">
    <property type="entry name" value="PROKAR_LIPOPROTEIN"/>
    <property type="match status" value="1"/>
</dbReference>
<evidence type="ECO:0000256" key="1">
    <source>
        <dbReference type="SAM" id="MobiDB-lite"/>
    </source>
</evidence>
<proteinExistence type="predicted"/>
<feature type="signal peptide" evidence="2">
    <location>
        <begin position="1"/>
        <end position="19"/>
    </location>
</feature>